<protein>
    <submittedName>
        <fullName evidence="2">Uncharacterized protein</fullName>
    </submittedName>
</protein>
<dbReference type="Proteomes" id="UP000656042">
    <property type="component" value="Unassembled WGS sequence"/>
</dbReference>
<comment type="caution">
    <text evidence="2">The sequence shown here is derived from an EMBL/GenBank/DDBJ whole genome shotgun (WGS) entry which is preliminary data.</text>
</comment>
<evidence type="ECO:0000313" key="2">
    <source>
        <dbReference type="EMBL" id="GGK72431.1"/>
    </source>
</evidence>
<reference evidence="2" key="1">
    <citation type="journal article" date="2014" name="Int. J. Syst. Evol. Microbiol.">
        <title>Complete genome sequence of Corynebacterium casei LMG S-19264T (=DSM 44701T), isolated from a smear-ripened cheese.</title>
        <authorList>
            <consortium name="US DOE Joint Genome Institute (JGI-PGF)"/>
            <person name="Walter F."/>
            <person name="Albersmeier A."/>
            <person name="Kalinowski J."/>
            <person name="Ruckert C."/>
        </authorList>
    </citation>
    <scope>NUCLEOTIDE SEQUENCE</scope>
    <source>
        <strain evidence="2">CGMCC 4.7299</strain>
    </source>
</reference>
<dbReference type="EMBL" id="BMMX01000001">
    <property type="protein sequence ID" value="GGK72431.1"/>
    <property type="molecule type" value="Genomic_DNA"/>
</dbReference>
<evidence type="ECO:0000313" key="3">
    <source>
        <dbReference type="Proteomes" id="UP000656042"/>
    </source>
</evidence>
<feature type="region of interest" description="Disordered" evidence="1">
    <location>
        <begin position="1"/>
        <end position="24"/>
    </location>
</feature>
<name>A0A8J3FKD9_9ACTN</name>
<reference evidence="2" key="2">
    <citation type="submission" date="2020-09" db="EMBL/GenBank/DDBJ databases">
        <authorList>
            <person name="Sun Q."/>
            <person name="Zhou Y."/>
        </authorList>
    </citation>
    <scope>NUCLEOTIDE SEQUENCE</scope>
    <source>
        <strain evidence="2">CGMCC 4.7299</strain>
    </source>
</reference>
<proteinExistence type="predicted"/>
<gene>
    <name evidence="2" type="ORF">GCM10012284_02810</name>
</gene>
<organism evidence="2 3">
    <name type="scientific">Mangrovihabitans endophyticus</name>
    <dbReference type="NCBI Taxonomy" id="1751298"/>
    <lineage>
        <taxon>Bacteria</taxon>
        <taxon>Bacillati</taxon>
        <taxon>Actinomycetota</taxon>
        <taxon>Actinomycetes</taxon>
        <taxon>Micromonosporales</taxon>
        <taxon>Micromonosporaceae</taxon>
        <taxon>Mangrovihabitans</taxon>
    </lineage>
</organism>
<accession>A0A8J3FKD9</accession>
<evidence type="ECO:0000256" key="1">
    <source>
        <dbReference type="SAM" id="MobiDB-lite"/>
    </source>
</evidence>
<feature type="region of interest" description="Disordered" evidence="1">
    <location>
        <begin position="42"/>
        <end position="64"/>
    </location>
</feature>
<keyword evidence="3" id="KW-1185">Reference proteome</keyword>
<feature type="compositionally biased region" description="Basic and acidic residues" evidence="1">
    <location>
        <begin position="1"/>
        <end position="14"/>
    </location>
</feature>
<dbReference type="AlphaFoldDB" id="A0A8J3FKD9"/>
<sequence>MNAVGRKTEGHEGAGGKIAGHNDAGSVGIAKISVAPAGFGKARRKIDPMPTKPDSDVAASQEVEPSIGEVEVLHQDSLDSVASQELSRQVETFRRGKRIARQGVEGQRRAGHRAPRWSLTYRFARRWRFGYHRSSPW</sequence>